<comment type="caution">
    <text evidence="1">The sequence shown here is derived from an EMBL/GenBank/DDBJ whole genome shotgun (WGS) entry which is preliminary data.</text>
</comment>
<reference evidence="1 4" key="2">
    <citation type="submission" date="2019-07" db="EMBL/GenBank/DDBJ databases">
        <title>Whole genome shotgun sequence of Myxococcus fulvus NBRC 100333.</title>
        <authorList>
            <person name="Hosoyama A."/>
            <person name="Uohara A."/>
            <person name="Ohji S."/>
            <person name="Ichikawa N."/>
        </authorList>
    </citation>
    <scope>NUCLEOTIDE SEQUENCE [LARGE SCALE GENOMIC DNA]</scope>
    <source>
        <strain evidence="1 4">NBRC 100333</strain>
    </source>
</reference>
<evidence type="ECO:0000313" key="1">
    <source>
        <dbReference type="EMBL" id="GEN13225.1"/>
    </source>
</evidence>
<dbReference type="Proteomes" id="UP000183760">
    <property type="component" value="Unassembled WGS sequence"/>
</dbReference>
<dbReference type="OrthoDB" id="5524861at2"/>
<dbReference type="EMBL" id="BJXR01000076">
    <property type="protein sequence ID" value="GEN13225.1"/>
    <property type="molecule type" value="Genomic_DNA"/>
</dbReference>
<keyword evidence="3" id="KW-1185">Reference proteome</keyword>
<dbReference type="AlphaFoldDB" id="A0A511TGC0"/>
<protein>
    <submittedName>
        <fullName evidence="1">Uncharacterized protein</fullName>
    </submittedName>
</protein>
<organism evidence="1 4">
    <name type="scientific">Myxococcus fulvus</name>
    <dbReference type="NCBI Taxonomy" id="33"/>
    <lineage>
        <taxon>Bacteria</taxon>
        <taxon>Pseudomonadati</taxon>
        <taxon>Myxococcota</taxon>
        <taxon>Myxococcia</taxon>
        <taxon>Myxococcales</taxon>
        <taxon>Cystobacterineae</taxon>
        <taxon>Myxococcaceae</taxon>
        <taxon>Myxococcus</taxon>
    </lineage>
</organism>
<evidence type="ECO:0000313" key="2">
    <source>
        <dbReference type="EMBL" id="SEU42312.1"/>
    </source>
</evidence>
<dbReference type="EMBL" id="FOIB01000019">
    <property type="protein sequence ID" value="SEU42312.1"/>
    <property type="molecule type" value="Genomic_DNA"/>
</dbReference>
<gene>
    <name evidence="1" type="ORF">MFU01_82620</name>
    <name evidence="2" type="ORF">SAMN05443572_11928</name>
</gene>
<evidence type="ECO:0000313" key="3">
    <source>
        <dbReference type="Proteomes" id="UP000183760"/>
    </source>
</evidence>
<name>A0A511TGC0_MYXFU</name>
<evidence type="ECO:0000313" key="4">
    <source>
        <dbReference type="Proteomes" id="UP000321514"/>
    </source>
</evidence>
<dbReference type="Proteomes" id="UP000321514">
    <property type="component" value="Unassembled WGS sequence"/>
</dbReference>
<accession>A0A511TGC0</accession>
<proteinExistence type="predicted"/>
<dbReference type="STRING" id="1334629.MFUL124B02_11375"/>
<sequence>MGVHDYRCSVCGPPTTYVCGEKTGEECEEDGMGDDHAVLDLFFFASGEAPTGAHDFEQTRGRARRTETQAYGYDWGDWEFVPSLNYRDLLMGVGDDTGIWRIAPHVEGSSDGSPVSLEMGPDEQVWVVNYCSLCHPVFVQGRAPDAEPCLEHLRAVAENLGLDFEHVRGSVDKPAFIEAVRAKVALRRPVP</sequence>
<reference evidence="2 3" key="1">
    <citation type="submission" date="2016-10" db="EMBL/GenBank/DDBJ databases">
        <authorList>
            <person name="Varghese N."/>
            <person name="Submissions S."/>
        </authorList>
    </citation>
    <scope>NUCLEOTIDE SEQUENCE [LARGE SCALE GENOMIC DNA]</scope>
    <source>
        <strain evidence="2 3">DSM 16525</strain>
    </source>
</reference>